<dbReference type="GO" id="GO:0008270">
    <property type="term" value="F:zinc ion binding"/>
    <property type="evidence" value="ECO:0007669"/>
    <property type="project" value="InterPro"/>
</dbReference>
<feature type="transmembrane region" description="Helical" evidence="1">
    <location>
        <begin position="403"/>
        <end position="427"/>
    </location>
</feature>
<keyword evidence="4" id="KW-1185">Reference proteome</keyword>
<dbReference type="GO" id="GO:0016020">
    <property type="term" value="C:membrane"/>
    <property type="evidence" value="ECO:0007669"/>
    <property type="project" value="TreeGrafter"/>
</dbReference>
<dbReference type="Proteomes" id="UP000192360">
    <property type="component" value="Unassembled WGS sequence"/>
</dbReference>
<dbReference type="Gene3D" id="1.10.390.10">
    <property type="entry name" value="Neutral Protease Domain 2"/>
    <property type="match status" value="1"/>
</dbReference>
<reference evidence="3 4" key="1">
    <citation type="submission" date="2017-04" db="EMBL/GenBank/DDBJ databases">
        <authorList>
            <person name="Afonso C.L."/>
            <person name="Miller P.J."/>
            <person name="Scott M.A."/>
            <person name="Spackman E."/>
            <person name="Goraichik I."/>
            <person name="Dimitrov K.M."/>
            <person name="Suarez D.L."/>
            <person name="Swayne D.E."/>
        </authorList>
    </citation>
    <scope>NUCLEOTIDE SEQUENCE [LARGE SCALE GENOMIC DNA]</scope>
    <source>
        <strain evidence="3 4">DSM 21164</strain>
    </source>
</reference>
<organism evidence="3 4">
    <name type="scientific">Cellulophaga tyrosinoxydans</name>
    <dbReference type="NCBI Taxonomy" id="504486"/>
    <lineage>
        <taxon>Bacteria</taxon>
        <taxon>Pseudomonadati</taxon>
        <taxon>Bacteroidota</taxon>
        <taxon>Flavobacteriia</taxon>
        <taxon>Flavobacteriales</taxon>
        <taxon>Flavobacteriaceae</taxon>
        <taxon>Cellulophaga</taxon>
    </lineage>
</organism>
<keyword evidence="1" id="KW-0812">Transmembrane</keyword>
<keyword evidence="1" id="KW-0472">Membrane</keyword>
<dbReference type="STRING" id="504486.SAMN05660703_0694"/>
<dbReference type="Pfam" id="PF01433">
    <property type="entry name" value="Peptidase_M1"/>
    <property type="match status" value="1"/>
</dbReference>
<keyword evidence="1" id="KW-1133">Transmembrane helix</keyword>
<feature type="transmembrane region" description="Helical" evidence="1">
    <location>
        <begin position="317"/>
        <end position="335"/>
    </location>
</feature>
<dbReference type="GO" id="GO:0005737">
    <property type="term" value="C:cytoplasm"/>
    <property type="evidence" value="ECO:0007669"/>
    <property type="project" value="TreeGrafter"/>
</dbReference>
<feature type="transmembrane region" description="Helical" evidence="1">
    <location>
        <begin position="355"/>
        <end position="373"/>
    </location>
</feature>
<feature type="transmembrane region" description="Helical" evidence="1">
    <location>
        <begin position="447"/>
        <end position="464"/>
    </location>
</feature>
<dbReference type="OrthoDB" id="100605at2"/>
<dbReference type="InterPro" id="IPR014782">
    <property type="entry name" value="Peptidase_M1_dom"/>
</dbReference>
<dbReference type="GO" id="GO:0043171">
    <property type="term" value="P:peptide catabolic process"/>
    <property type="evidence" value="ECO:0007669"/>
    <property type="project" value="TreeGrafter"/>
</dbReference>
<protein>
    <submittedName>
        <fullName evidence="3">ABC-2 family transporter protein</fullName>
    </submittedName>
</protein>
<evidence type="ECO:0000256" key="1">
    <source>
        <dbReference type="SAM" id="Phobius"/>
    </source>
</evidence>
<dbReference type="SUPFAM" id="SSF55486">
    <property type="entry name" value="Metalloproteases ('zincins'), catalytic domain"/>
    <property type="match status" value="1"/>
</dbReference>
<feature type="transmembrane region" description="Helical" evidence="1">
    <location>
        <begin position="100"/>
        <end position="128"/>
    </location>
</feature>
<dbReference type="InterPro" id="IPR050344">
    <property type="entry name" value="Peptidase_M1_aminopeptidases"/>
</dbReference>
<feature type="transmembrane region" description="Helical" evidence="1">
    <location>
        <begin position="524"/>
        <end position="543"/>
    </location>
</feature>
<sequence>MKEIFLFELKYRLRRPATYIYIGLMFIIPLLLAVFADSITAQYTNSPNAIVGVLGGMSIIGLFFYAAVMGVAVYRDEDHKTAQTYFTFPVSEKNYILGRYFGSFTIVTFMNIAAVVGAMIGFGVGALLDRPDYGTYTSFNIWSYVLPFVYLLSFNAFFIGSLFFCLMTFFKRMSILYLGGIVILILTIASGQLLSSLDTEWLSVYVDPFGETAHGYITKYWSINELNTNQLSLTGKFAINRLLWLAISIGVFFFTLFKFSYKGFLNASKKKATKESNEAYVPTDRILNITQVFTSKARRENLLSLSKIEFLSIVKETVFVILIVIGIIIASFIAFQSNQIYGTPSLPLTRYMVSQISSGISLFSVIILIIYAGEAVHRTRQNKTFEFYDALPVSNNTLYLSKIIALVGVAVVLTLLNVVVGVLYQTFSGYFNYELGMYLTYNFTKIFPSYIMTLLLAFFIHVLVNNKFLGHFLVILIYIGMPLLLTLAFKTSNPLVIFGGTPGGFLSDLNGFGHYLIGESWLNLYWILAMGILATIGKIFWNRGFFSSAKERLRIAQQRFRGKTIAYTLLFIIAFISVGAYSYYNLKVLNKLEDGNYSEKLNADAEKKYGKYLDKPHIQVIDLKAFIDIFPKDRSINAKGEFLVTNKFSVAIDTLLMEIKFPIADTKIKKVIYNGKEIQPFLSDTDYRLFLYKLPEALQPKDTASLVIETQALTHGFTMDRETAVLGNGSFFTDAIFPSFHYERALSENGVRKKYGLKELDYLLAPRTDSTALKKNLFNEDGDYMNFEAIVSTEKGQTAIAPGILIKKWEDNNRTYFNYKLEDKTDYFFSFVSANYAVEKDSWTAPSGKKVAIEIYHSPKHTKNLAYFIKGIKIALDYNSKNFYEYPYSVIRVIEFPAHSNFAQSFATTIPYSEDFGFAADFSKAESYNYAFRVTSHEVAHQWWGHIVTPSKTSGANIISETLAEYASLMTMKQEYGENGIKSFLKNSLDTYLSGRQFSFKPERSLINVETGQYIWYQKGSMIMYDLQDIIGENVVNKGLRNFLNEFKYNEKGYYATSEDLYKALYAVTPDSLKYKVDDGFKEIVLYENRVLDAKTKKLDNGKWETTFTVNSKKIYYDDKGKETKVDDKKNLVDLGLFAEDKLNEDGVAIKNPLFFELKWLESGDNTFTITTDKKPLKAGIDPYNKLIDRNSDDNLKAVEE</sequence>
<feature type="transmembrane region" description="Helical" evidence="1">
    <location>
        <begin position="471"/>
        <end position="489"/>
    </location>
</feature>
<feature type="transmembrane region" description="Helical" evidence="1">
    <location>
        <begin position="564"/>
        <end position="584"/>
    </location>
</feature>
<feature type="transmembrane region" description="Helical" evidence="1">
    <location>
        <begin position="242"/>
        <end position="261"/>
    </location>
</feature>
<feature type="domain" description="Peptidase M1 membrane alanine aminopeptidase" evidence="2">
    <location>
        <begin position="878"/>
        <end position="1069"/>
    </location>
</feature>
<name>A0A1W1YND8_9FLAO</name>
<dbReference type="GO" id="GO:0070006">
    <property type="term" value="F:metalloaminopeptidase activity"/>
    <property type="evidence" value="ECO:0007669"/>
    <property type="project" value="TreeGrafter"/>
</dbReference>
<dbReference type="Pfam" id="PF12730">
    <property type="entry name" value="ABC2_membrane_4"/>
    <property type="match status" value="1"/>
</dbReference>
<dbReference type="RefSeq" id="WP_084059981.1">
    <property type="nucleotide sequence ID" value="NZ_FWXO01000001.1"/>
</dbReference>
<accession>A0A1W1YND8</accession>
<dbReference type="PANTHER" id="PTHR11533:SF174">
    <property type="entry name" value="PUROMYCIN-SENSITIVE AMINOPEPTIDASE-RELATED"/>
    <property type="match status" value="1"/>
</dbReference>
<evidence type="ECO:0000259" key="2">
    <source>
        <dbReference type="Pfam" id="PF01433"/>
    </source>
</evidence>
<dbReference type="GO" id="GO:0042277">
    <property type="term" value="F:peptide binding"/>
    <property type="evidence" value="ECO:0007669"/>
    <property type="project" value="TreeGrafter"/>
</dbReference>
<feature type="transmembrane region" description="Helical" evidence="1">
    <location>
        <begin position="175"/>
        <end position="194"/>
    </location>
</feature>
<feature type="transmembrane region" description="Helical" evidence="1">
    <location>
        <begin position="20"/>
        <end position="43"/>
    </location>
</feature>
<dbReference type="EMBL" id="FWXO01000001">
    <property type="protein sequence ID" value="SMC37664.1"/>
    <property type="molecule type" value="Genomic_DNA"/>
</dbReference>
<feature type="transmembrane region" description="Helical" evidence="1">
    <location>
        <begin position="148"/>
        <end position="170"/>
    </location>
</feature>
<evidence type="ECO:0000313" key="3">
    <source>
        <dbReference type="EMBL" id="SMC37664.1"/>
    </source>
</evidence>
<proteinExistence type="predicted"/>
<dbReference type="PANTHER" id="PTHR11533">
    <property type="entry name" value="PROTEASE M1 ZINC METALLOPROTEASE"/>
    <property type="match status" value="1"/>
</dbReference>
<feature type="transmembrane region" description="Helical" evidence="1">
    <location>
        <begin position="49"/>
        <end position="74"/>
    </location>
</feature>
<gene>
    <name evidence="3" type="ORF">SAMN05660703_0694</name>
</gene>
<dbReference type="GO" id="GO:0005615">
    <property type="term" value="C:extracellular space"/>
    <property type="evidence" value="ECO:0007669"/>
    <property type="project" value="TreeGrafter"/>
</dbReference>
<evidence type="ECO:0000313" key="4">
    <source>
        <dbReference type="Proteomes" id="UP000192360"/>
    </source>
</evidence>
<dbReference type="AlphaFoldDB" id="A0A1W1YND8"/>
<dbReference type="InterPro" id="IPR027268">
    <property type="entry name" value="Peptidase_M4/M1_CTD_sf"/>
</dbReference>